<accession>A0ABP1RU25</accession>
<evidence type="ECO:0000256" key="6">
    <source>
        <dbReference type="RuleBase" id="RU004005"/>
    </source>
</evidence>
<dbReference type="Proteomes" id="UP001642540">
    <property type="component" value="Unassembled WGS sequence"/>
</dbReference>
<keyword evidence="2 6" id="KW-0689">Ribosomal protein</keyword>
<keyword evidence="3 6" id="KW-0687">Ribonucleoprotein</keyword>
<evidence type="ECO:0000256" key="4">
    <source>
        <dbReference type="ARBA" id="ARBA00035286"/>
    </source>
</evidence>
<gene>
    <name evidence="7" type="ORF">ODALV1_LOCUS26160</name>
</gene>
<evidence type="ECO:0000313" key="7">
    <source>
        <dbReference type="EMBL" id="CAL8135829.1"/>
    </source>
</evidence>
<dbReference type="PANTHER" id="PTHR13501:SF8">
    <property type="entry name" value="LARGE RIBOSOMAL SUBUNIT PROTEIN UL22M"/>
    <property type="match status" value="1"/>
</dbReference>
<dbReference type="SUPFAM" id="SSF54843">
    <property type="entry name" value="Ribosomal protein L22"/>
    <property type="match status" value="1"/>
</dbReference>
<dbReference type="EMBL" id="CAXLJM020000109">
    <property type="protein sequence ID" value="CAL8135829.1"/>
    <property type="molecule type" value="Genomic_DNA"/>
</dbReference>
<keyword evidence="8" id="KW-1185">Reference proteome</keyword>
<comment type="caution">
    <text evidence="7">The sequence shown here is derived from an EMBL/GenBank/DDBJ whole genome shotgun (WGS) entry which is preliminary data.</text>
</comment>
<name>A0ABP1RU25_9HEXA</name>
<dbReference type="PANTHER" id="PTHR13501">
    <property type="entry name" value="CHLOROPLAST 50S RIBOSOMAL PROTEIN L22-RELATED"/>
    <property type="match status" value="1"/>
</dbReference>
<evidence type="ECO:0000256" key="2">
    <source>
        <dbReference type="ARBA" id="ARBA00022980"/>
    </source>
</evidence>
<evidence type="ECO:0000256" key="5">
    <source>
        <dbReference type="ARBA" id="ARBA00035506"/>
    </source>
</evidence>
<evidence type="ECO:0000313" key="8">
    <source>
        <dbReference type="Proteomes" id="UP001642540"/>
    </source>
</evidence>
<dbReference type="InterPro" id="IPR047867">
    <property type="entry name" value="Ribosomal_uL22_bac/org-type"/>
</dbReference>
<organism evidence="7 8">
    <name type="scientific">Orchesella dallaii</name>
    <dbReference type="NCBI Taxonomy" id="48710"/>
    <lineage>
        <taxon>Eukaryota</taxon>
        <taxon>Metazoa</taxon>
        <taxon>Ecdysozoa</taxon>
        <taxon>Arthropoda</taxon>
        <taxon>Hexapoda</taxon>
        <taxon>Collembola</taxon>
        <taxon>Entomobryomorpha</taxon>
        <taxon>Entomobryoidea</taxon>
        <taxon>Orchesellidae</taxon>
        <taxon>Orchesellinae</taxon>
        <taxon>Orchesella</taxon>
    </lineage>
</organism>
<protein>
    <recommendedName>
        <fullName evidence="4">Large ribosomal subunit protein uL22m</fullName>
    </recommendedName>
    <alternativeName>
        <fullName evidence="5">39S ribosomal protein L22, mitochondrial</fullName>
    </alternativeName>
</protein>
<proteinExistence type="inferred from homology"/>
<comment type="similarity">
    <text evidence="1 6">Belongs to the universal ribosomal protein uL22 family.</text>
</comment>
<dbReference type="InterPro" id="IPR001063">
    <property type="entry name" value="Ribosomal_uL22"/>
</dbReference>
<evidence type="ECO:0000256" key="3">
    <source>
        <dbReference type="ARBA" id="ARBA00023274"/>
    </source>
</evidence>
<reference evidence="7 8" key="1">
    <citation type="submission" date="2024-08" db="EMBL/GenBank/DDBJ databases">
        <authorList>
            <person name="Cucini C."/>
            <person name="Frati F."/>
        </authorList>
    </citation>
    <scope>NUCLEOTIDE SEQUENCE [LARGE SCALE GENOMIC DNA]</scope>
</reference>
<evidence type="ECO:0000256" key="1">
    <source>
        <dbReference type="ARBA" id="ARBA00009451"/>
    </source>
</evidence>
<dbReference type="InterPro" id="IPR036394">
    <property type="entry name" value="Ribosomal_uL22_sf"/>
</dbReference>
<sequence length="239" mass="27665">MFSMLMRRSPATDLLLFQINGLVMPLKVPCLSNKMTRINSSFVSPIASNVVVPSRSISSTSWLSMPFEANEGPKGWPRYNRKVFDPQNVNEKRRPAYICHMTTNIKYPPWKMWYVACFIRGMSVDEAIRQLTYVNKKGAGFVKKALLEAQEIAVQNHNVEFRSNLWVAESFCGKGVVVKGIRRHARKRVGLVEYFHCHYFVRLEEGSPPENYFAPKPNGPMLLQRWIDERRNQRVYGSF</sequence>
<dbReference type="Pfam" id="PF00237">
    <property type="entry name" value="Ribosomal_L22"/>
    <property type="match status" value="1"/>
</dbReference>
<dbReference type="Gene3D" id="3.90.470.10">
    <property type="entry name" value="Ribosomal protein L22/L17"/>
    <property type="match status" value="1"/>
</dbReference>